<evidence type="ECO:0000313" key="1">
    <source>
        <dbReference type="EMBL" id="CAH2222686.1"/>
    </source>
</evidence>
<dbReference type="OrthoDB" id="6938952at2759"/>
<reference evidence="1" key="1">
    <citation type="submission" date="2022-03" db="EMBL/GenBank/DDBJ databases">
        <authorList>
            <person name="Lindestad O."/>
        </authorList>
    </citation>
    <scope>NUCLEOTIDE SEQUENCE</scope>
</reference>
<comment type="caution">
    <text evidence="1">The sequence shown here is derived from an EMBL/GenBank/DDBJ whole genome shotgun (WGS) entry which is preliminary data.</text>
</comment>
<keyword evidence="2" id="KW-1185">Reference proteome</keyword>
<dbReference type="AlphaFoldDB" id="A0A8S4QUL5"/>
<evidence type="ECO:0000313" key="2">
    <source>
        <dbReference type="Proteomes" id="UP000838756"/>
    </source>
</evidence>
<sequence length="101" mass="11285">MYEVHATGLIRRLRVTQRAMEKAMIGVLEVEWCSAQVNAALVGPQRGGQTTSYESLGAAVNKRLRTVDFGTPYKRSMSSSGLQSVEVLMMMISWLDEKLFD</sequence>
<organism evidence="1 2">
    <name type="scientific">Pararge aegeria aegeria</name>
    <dbReference type="NCBI Taxonomy" id="348720"/>
    <lineage>
        <taxon>Eukaryota</taxon>
        <taxon>Metazoa</taxon>
        <taxon>Ecdysozoa</taxon>
        <taxon>Arthropoda</taxon>
        <taxon>Hexapoda</taxon>
        <taxon>Insecta</taxon>
        <taxon>Pterygota</taxon>
        <taxon>Neoptera</taxon>
        <taxon>Endopterygota</taxon>
        <taxon>Lepidoptera</taxon>
        <taxon>Glossata</taxon>
        <taxon>Ditrysia</taxon>
        <taxon>Papilionoidea</taxon>
        <taxon>Nymphalidae</taxon>
        <taxon>Satyrinae</taxon>
        <taxon>Satyrini</taxon>
        <taxon>Parargina</taxon>
        <taxon>Pararge</taxon>
    </lineage>
</organism>
<proteinExistence type="predicted"/>
<gene>
    <name evidence="1" type="primary">jg4279</name>
    <name evidence="1" type="ORF">PAEG_LOCUS6775</name>
</gene>
<accession>A0A8S4QUL5</accession>
<dbReference type="Proteomes" id="UP000838756">
    <property type="component" value="Unassembled WGS sequence"/>
</dbReference>
<protein>
    <submittedName>
        <fullName evidence="1">Jg4279 protein</fullName>
    </submittedName>
</protein>
<dbReference type="EMBL" id="CAKXAJ010020489">
    <property type="protein sequence ID" value="CAH2222686.1"/>
    <property type="molecule type" value="Genomic_DNA"/>
</dbReference>
<name>A0A8S4QUL5_9NEOP</name>